<dbReference type="EMBL" id="FR719195">
    <property type="protein sequence ID" value="CBX81891.1"/>
    <property type="molecule type" value="Genomic_DNA"/>
</dbReference>
<reference evidence="1" key="1">
    <citation type="journal article" date="2011" name="J. Bacteriol.">
        <title>Genome Sequence of an Erwinia amylovora Strain with Pathogenicity Restricted to Rubus Plants.</title>
        <authorList>
            <person name="Powney R."/>
            <person name="Smits T.H."/>
            <person name="Sawbridge T."/>
            <person name="Frey B."/>
            <person name="Blom J."/>
            <person name="Frey J.E."/>
            <person name="Plummer K.M."/>
            <person name="Beer S.V."/>
            <person name="Luck J."/>
            <person name="Duffy B."/>
            <person name="Rodoni B."/>
        </authorList>
    </citation>
    <scope>NUCLEOTIDE SEQUENCE</scope>
    <source>
        <strain evidence="1">ATCC BAA-2158</strain>
    </source>
</reference>
<protein>
    <submittedName>
        <fullName evidence="1">Uncharacterized protein</fullName>
    </submittedName>
</protein>
<gene>
    <name evidence="1" type="ORF">EAIL5_3071</name>
</gene>
<dbReference type="AlphaFoldDB" id="E5B8T6"/>
<proteinExistence type="predicted"/>
<organism evidence="1">
    <name type="scientific">Erwinia amylovora ATCC BAA-2158</name>
    <dbReference type="NCBI Taxonomy" id="889211"/>
    <lineage>
        <taxon>Bacteria</taxon>
        <taxon>Pseudomonadati</taxon>
        <taxon>Pseudomonadota</taxon>
        <taxon>Gammaproteobacteria</taxon>
        <taxon>Enterobacterales</taxon>
        <taxon>Erwiniaceae</taxon>
        <taxon>Erwinia</taxon>
    </lineage>
</organism>
<evidence type="ECO:0000313" key="1">
    <source>
        <dbReference type="EMBL" id="CBX81891.1"/>
    </source>
</evidence>
<accession>E5B8T6</accession>
<sequence>MNMLLNKVVEQKRFLFYSLGNTGLYYDFFF</sequence>
<name>E5B8T6_ERWAM</name>